<dbReference type="OrthoDB" id="6663at2157"/>
<dbReference type="STRING" id="1343739.PAP_07475"/>
<dbReference type="eggNOG" id="arCOG04214">
    <property type="taxonomic scope" value="Archaea"/>
</dbReference>
<gene>
    <name evidence="2" type="ORF">PAP_07475</name>
</gene>
<evidence type="ECO:0000313" key="3">
    <source>
        <dbReference type="Proteomes" id="UP000027981"/>
    </source>
</evidence>
<reference evidence="2 3" key="2">
    <citation type="journal article" date="2015" name="Genome Announc.">
        <title>Complete Genome Sequence of Hyperthermophilic Piezophilic Archaeon Palaeococcus pacificus DY20341T, Isolated from Deep-Sea Hydrothermal Sediments.</title>
        <authorList>
            <person name="Zeng X."/>
            <person name="Jebbar M."/>
            <person name="Shao Z."/>
        </authorList>
    </citation>
    <scope>NUCLEOTIDE SEQUENCE [LARGE SCALE GENOMIC DNA]</scope>
    <source>
        <strain evidence="2 3">DY20341</strain>
    </source>
</reference>
<keyword evidence="3" id="KW-1185">Reference proteome</keyword>
<comment type="similarity">
    <text evidence="1">Belongs to the UPF0047 family.</text>
</comment>
<evidence type="ECO:0000256" key="1">
    <source>
        <dbReference type="ARBA" id="ARBA00005534"/>
    </source>
</evidence>
<dbReference type="PANTHER" id="PTHR30615:SF8">
    <property type="entry name" value="UPF0047 PROTEIN C4A8.02C"/>
    <property type="match status" value="1"/>
</dbReference>
<dbReference type="InterPro" id="IPR035917">
    <property type="entry name" value="YjbQ-like_sf"/>
</dbReference>
<reference evidence="3" key="1">
    <citation type="submission" date="2013-06" db="EMBL/GenBank/DDBJ databases">
        <title>Complete Genome Sequence of Hyperthermophilic Palaeococcus pacificus DY20341T, Isolated from a Deep-Sea Hydrothermal Sediments.</title>
        <authorList>
            <person name="Zeng X."/>
            <person name="Shao Z."/>
        </authorList>
    </citation>
    <scope>NUCLEOTIDE SEQUENCE [LARGE SCALE GENOMIC DNA]</scope>
    <source>
        <strain evidence="3">DY20341</strain>
    </source>
</reference>
<dbReference type="EMBL" id="CP006019">
    <property type="protein sequence ID" value="AIF69885.1"/>
    <property type="molecule type" value="Genomic_DNA"/>
</dbReference>
<dbReference type="Proteomes" id="UP000027981">
    <property type="component" value="Chromosome"/>
</dbReference>
<dbReference type="RefSeq" id="WP_048165394.1">
    <property type="nucleotide sequence ID" value="NZ_CP006019.1"/>
</dbReference>
<evidence type="ECO:0000313" key="2">
    <source>
        <dbReference type="EMBL" id="AIF69885.1"/>
    </source>
</evidence>
<name>A0A075LSZ7_9EURY</name>
<dbReference type="SUPFAM" id="SSF111038">
    <property type="entry name" value="YjbQ-like"/>
    <property type="match status" value="1"/>
</dbReference>
<dbReference type="AlphaFoldDB" id="A0A075LSZ7"/>
<evidence type="ECO:0008006" key="4">
    <source>
        <dbReference type="Google" id="ProtNLM"/>
    </source>
</evidence>
<dbReference type="PIRSF" id="PIRSF004681">
    <property type="entry name" value="UCP004681"/>
    <property type="match status" value="1"/>
</dbReference>
<dbReference type="InterPro" id="IPR001602">
    <property type="entry name" value="UPF0047_YjbQ-like"/>
</dbReference>
<sequence>MLHTIEILTSKEVEIVDITAQVEEIVKKSGISEGLVVVFTRHTTTALILNENEPRLLKDMERIFKELVPKGEGYAHDAIDHNAHSHLRSILMSSSIAIPIENSRLALGTWQSILFIELDGPRRRKVVVKVCQC</sequence>
<dbReference type="NCBIfam" id="TIGR00149">
    <property type="entry name" value="TIGR00149_YjbQ"/>
    <property type="match status" value="1"/>
</dbReference>
<organism evidence="2 3">
    <name type="scientific">Palaeococcus pacificus DY20341</name>
    <dbReference type="NCBI Taxonomy" id="1343739"/>
    <lineage>
        <taxon>Archaea</taxon>
        <taxon>Methanobacteriati</taxon>
        <taxon>Methanobacteriota</taxon>
        <taxon>Thermococci</taxon>
        <taxon>Thermococcales</taxon>
        <taxon>Thermococcaceae</taxon>
        <taxon>Palaeococcus</taxon>
    </lineage>
</organism>
<dbReference type="PANTHER" id="PTHR30615">
    <property type="entry name" value="UNCHARACTERIZED PROTEIN YJBQ-RELATED"/>
    <property type="match status" value="1"/>
</dbReference>
<dbReference type="Pfam" id="PF01894">
    <property type="entry name" value="YjbQ"/>
    <property type="match status" value="1"/>
</dbReference>
<protein>
    <recommendedName>
        <fullName evidence="4">Secondary thiamine-phosphate synthase enzyme</fullName>
    </recommendedName>
</protein>
<dbReference type="GeneID" id="24842600"/>
<accession>A0A075LSZ7</accession>
<proteinExistence type="inferred from homology"/>
<dbReference type="HOGENOM" id="CLU_096980_1_1_2"/>
<dbReference type="Gene3D" id="2.60.120.460">
    <property type="entry name" value="YjbQ-like"/>
    <property type="match status" value="1"/>
</dbReference>
<dbReference type="KEGG" id="ppac:PAP_07475"/>